<accession>A0ABZ0RV50</accession>
<dbReference type="Pfam" id="PF00496">
    <property type="entry name" value="SBP_bac_5"/>
    <property type="match status" value="1"/>
</dbReference>
<evidence type="ECO:0000256" key="4">
    <source>
        <dbReference type="ARBA" id="ARBA00022729"/>
    </source>
</evidence>
<dbReference type="Gene3D" id="3.90.76.10">
    <property type="entry name" value="Dipeptide-binding Protein, Domain 1"/>
    <property type="match status" value="1"/>
</dbReference>
<dbReference type="PROSITE" id="PS01040">
    <property type="entry name" value="SBP_BACTERIAL_5"/>
    <property type="match status" value="1"/>
</dbReference>
<feature type="compositionally biased region" description="Low complexity" evidence="5">
    <location>
        <begin position="29"/>
        <end position="44"/>
    </location>
</feature>
<evidence type="ECO:0000313" key="8">
    <source>
        <dbReference type="EMBL" id="WPK10853.1"/>
    </source>
</evidence>
<dbReference type="InterPro" id="IPR023765">
    <property type="entry name" value="SBP_5_CS"/>
</dbReference>
<dbReference type="Gene3D" id="3.40.190.10">
    <property type="entry name" value="Periplasmic binding protein-like II"/>
    <property type="match status" value="1"/>
</dbReference>
<dbReference type="PROSITE" id="PS51257">
    <property type="entry name" value="PROKAR_LIPOPROTEIN"/>
    <property type="match status" value="1"/>
</dbReference>
<keyword evidence="3" id="KW-0813">Transport</keyword>
<organism evidence="8 9">
    <name type="scientific">Lysinibacillus louembei</name>
    <dbReference type="NCBI Taxonomy" id="1470088"/>
    <lineage>
        <taxon>Bacteria</taxon>
        <taxon>Bacillati</taxon>
        <taxon>Bacillota</taxon>
        <taxon>Bacilli</taxon>
        <taxon>Bacillales</taxon>
        <taxon>Bacillaceae</taxon>
        <taxon>Lysinibacillus</taxon>
    </lineage>
</organism>
<evidence type="ECO:0000256" key="6">
    <source>
        <dbReference type="SAM" id="SignalP"/>
    </source>
</evidence>
<evidence type="ECO:0000256" key="5">
    <source>
        <dbReference type="SAM" id="MobiDB-lite"/>
    </source>
</evidence>
<protein>
    <submittedName>
        <fullName evidence="8">ABC transporter substrate-binding protein</fullName>
    </submittedName>
</protein>
<name>A0ABZ0RV50_9BACI</name>
<dbReference type="Gene3D" id="3.10.105.10">
    <property type="entry name" value="Dipeptide-binding Protein, Domain 3"/>
    <property type="match status" value="1"/>
</dbReference>
<evidence type="ECO:0000256" key="2">
    <source>
        <dbReference type="ARBA" id="ARBA00005695"/>
    </source>
</evidence>
<reference evidence="8 9" key="1">
    <citation type="submission" date="2023-09" db="EMBL/GenBank/DDBJ databases">
        <authorList>
            <person name="Page C.A."/>
            <person name="Perez-Diaz I.M."/>
        </authorList>
    </citation>
    <scope>NUCLEOTIDE SEQUENCE [LARGE SCALE GENOMIC DNA]</scope>
    <source>
        <strain evidence="8 9">Ll15</strain>
    </source>
</reference>
<keyword evidence="9" id="KW-1185">Reference proteome</keyword>
<dbReference type="InterPro" id="IPR030678">
    <property type="entry name" value="Peptide/Ni-bd"/>
</dbReference>
<feature type="chain" id="PRO_5045820147" evidence="6">
    <location>
        <begin position="22"/>
        <end position="524"/>
    </location>
</feature>
<feature type="signal peptide" evidence="6">
    <location>
        <begin position="1"/>
        <end position="21"/>
    </location>
</feature>
<dbReference type="SUPFAM" id="SSF53850">
    <property type="entry name" value="Periplasmic binding protein-like II"/>
    <property type="match status" value="1"/>
</dbReference>
<evidence type="ECO:0000313" key="9">
    <source>
        <dbReference type="Proteomes" id="UP001322664"/>
    </source>
</evidence>
<proteinExistence type="inferred from homology"/>
<dbReference type="InterPro" id="IPR039424">
    <property type="entry name" value="SBP_5"/>
</dbReference>
<dbReference type="EMBL" id="CP137624">
    <property type="protein sequence ID" value="WPK10853.1"/>
    <property type="molecule type" value="Genomic_DNA"/>
</dbReference>
<comment type="subcellular location">
    <subcellularLocation>
        <location evidence="1">Cell membrane</location>
        <topology evidence="1">Lipid-anchor</topology>
    </subcellularLocation>
</comment>
<feature type="region of interest" description="Disordered" evidence="5">
    <location>
        <begin position="24"/>
        <end position="49"/>
    </location>
</feature>
<evidence type="ECO:0000259" key="7">
    <source>
        <dbReference type="Pfam" id="PF00496"/>
    </source>
</evidence>
<dbReference type="PANTHER" id="PTHR30290">
    <property type="entry name" value="PERIPLASMIC BINDING COMPONENT OF ABC TRANSPORTER"/>
    <property type="match status" value="1"/>
</dbReference>
<dbReference type="PIRSF" id="PIRSF002741">
    <property type="entry name" value="MppA"/>
    <property type="match status" value="1"/>
</dbReference>
<gene>
    <name evidence="8" type="ORF">R6U77_13285</name>
</gene>
<comment type="similarity">
    <text evidence="2">Belongs to the bacterial solute-binding protein 5 family.</text>
</comment>
<sequence>MKKYFAPILLLVVLFVLTACTEGTSEQPSKSNNNDSTTDSSSNNEESKKDSIVIGFEADAGTLIANTDVNYATDAQIRNIYDPLITRDSQTGKYIPFLAESWESIDELTWRLTLKEGVKFHNGADFNAESVKFSIDYILDENNGSFYRSRWANISEVVVLSPTEVEIRTSVPFPGLIERITGDLLILEPGYVAEVGNDEAAKKPVGTGPYKFVEWSRDNYLKLEAFEEYWNGAPSIKQVEFRYIPEFSSRLSAFLSGEIDLFKNIPVDSVQSVEADANSKIEEVSSSRINYLALNTHYEGPLQDEKVRLAINYAVDVDELISAILNGHATKMTGPLSKINSNYTETTDYSYDADKAIALLKEAGYAPEDITLTLDTPNGRYPMDAQVAQAIAAQLQRIGIKVNVQVNEWGTHLEKIRNREMKDMYILGWGPAFEPDSTIFDLFTQNAPYSSFYDEAIEQEIVAATKIFDNAERKEAYNHIQHLLVDTAAWVPLWQQGDLYAVRANLKFEPRVDEEIKVFEMSWE</sequence>
<keyword evidence="4 6" id="KW-0732">Signal</keyword>
<dbReference type="RefSeq" id="WP_319835992.1">
    <property type="nucleotide sequence ID" value="NZ_CP137624.1"/>
</dbReference>
<dbReference type="InterPro" id="IPR000914">
    <property type="entry name" value="SBP_5_dom"/>
</dbReference>
<evidence type="ECO:0000256" key="3">
    <source>
        <dbReference type="ARBA" id="ARBA00022448"/>
    </source>
</evidence>
<evidence type="ECO:0000256" key="1">
    <source>
        <dbReference type="ARBA" id="ARBA00004193"/>
    </source>
</evidence>
<feature type="domain" description="Solute-binding protein family 5" evidence="7">
    <location>
        <begin position="93"/>
        <end position="448"/>
    </location>
</feature>
<dbReference type="Proteomes" id="UP001322664">
    <property type="component" value="Chromosome"/>
</dbReference>
<dbReference type="PANTHER" id="PTHR30290:SF9">
    <property type="entry name" value="OLIGOPEPTIDE-BINDING PROTEIN APPA"/>
    <property type="match status" value="1"/>
</dbReference>